<accession>A0A1S2VC44</accession>
<protein>
    <submittedName>
        <fullName evidence="1">Uncharacterized protein</fullName>
    </submittedName>
</protein>
<sequence length="152" mass="17142">MLTNIQLTDRTLDGTAIKRRLRVADCYMTLDFQQHVAYLYVDIEHYTLSGGTEIRATDFGQSGTISKRVEISDANYVSLAQGPDFGRFVQEPAPEQIQGGQVMQQFTFLRLLMAGQIIEGAKFSLDELIQSELQTNADRGNFDDNTWPTVTR</sequence>
<evidence type="ECO:0000313" key="1">
    <source>
        <dbReference type="EMBL" id="OIN55885.1"/>
    </source>
</evidence>
<dbReference type="Proteomes" id="UP000181790">
    <property type="component" value="Unassembled WGS sequence"/>
</dbReference>
<dbReference type="AlphaFoldDB" id="A0A1S2VC44"/>
<dbReference type="RefSeq" id="WP_071506532.1">
    <property type="nucleotide sequence ID" value="NZ_MORL01000033.1"/>
</dbReference>
<organism evidence="1 2">
    <name type="scientific">Arsenicibacter rosenii</name>
    <dbReference type="NCBI Taxonomy" id="1750698"/>
    <lineage>
        <taxon>Bacteria</taxon>
        <taxon>Pseudomonadati</taxon>
        <taxon>Bacteroidota</taxon>
        <taxon>Cytophagia</taxon>
        <taxon>Cytophagales</taxon>
        <taxon>Spirosomataceae</taxon>
        <taxon>Arsenicibacter</taxon>
    </lineage>
</organism>
<dbReference type="EMBL" id="MORL01000033">
    <property type="protein sequence ID" value="OIN55885.1"/>
    <property type="molecule type" value="Genomic_DNA"/>
</dbReference>
<gene>
    <name evidence="1" type="ORF">BLX24_27915</name>
</gene>
<proteinExistence type="predicted"/>
<evidence type="ECO:0000313" key="2">
    <source>
        <dbReference type="Proteomes" id="UP000181790"/>
    </source>
</evidence>
<name>A0A1S2VC44_9BACT</name>
<keyword evidence="2" id="KW-1185">Reference proteome</keyword>
<comment type="caution">
    <text evidence="1">The sequence shown here is derived from an EMBL/GenBank/DDBJ whole genome shotgun (WGS) entry which is preliminary data.</text>
</comment>
<reference evidence="1 2" key="1">
    <citation type="submission" date="2016-10" db="EMBL/GenBank/DDBJ databases">
        <title>Arsenicibacter rosenii gen. nov., sp. nov., an efficient arsenic-methylating bacterium isolated from an arsenic-contaminated paddy soil.</title>
        <authorList>
            <person name="Huang K."/>
        </authorList>
    </citation>
    <scope>NUCLEOTIDE SEQUENCE [LARGE SCALE GENOMIC DNA]</scope>
    <source>
        <strain evidence="1 2">SM-1</strain>
    </source>
</reference>